<organism>
    <name type="scientific">Ixodes scapularis</name>
    <name type="common">Black-legged tick</name>
    <name type="synonym">Deer tick</name>
    <dbReference type="NCBI Taxonomy" id="6945"/>
    <lineage>
        <taxon>Eukaryota</taxon>
        <taxon>Metazoa</taxon>
        <taxon>Ecdysozoa</taxon>
        <taxon>Arthropoda</taxon>
        <taxon>Chelicerata</taxon>
        <taxon>Arachnida</taxon>
        <taxon>Acari</taxon>
        <taxon>Parasitiformes</taxon>
        <taxon>Ixodida</taxon>
        <taxon>Ixodoidea</taxon>
        <taxon>Ixodidae</taxon>
        <taxon>Ixodinae</taxon>
        <taxon>Ixodes</taxon>
    </lineage>
</organism>
<evidence type="ECO:0000313" key="8">
    <source>
        <dbReference type="Proteomes" id="UP000001555"/>
    </source>
</evidence>
<evidence type="ECO:0000256" key="4">
    <source>
        <dbReference type="ARBA" id="ARBA00022729"/>
    </source>
</evidence>
<comment type="similarity">
    <text evidence="2">Belongs to the IL-17 family.</text>
</comment>
<evidence type="ECO:0000313" key="7">
    <source>
        <dbReference type="EnsemblMetazoa" id="ISCW010808-PA"/>
    </source>
</evidence>
<keyword evidence="8" id="KW-1185">Reference proteome</keyword>
<dbReference type="Proteomes" id="UP000001555">
    <property type="component" value="Unassembled WGS sequence"/>
</dbReference>
<comment type="subcellular location">
    <subcellularLocation>
        <location evidence="1">Secreted</location>
    </subcellularLocation>
</comment>
<proteinExistence type="inferred from homology"/>
<reference evidence="7" key="2">
    <citation type="submission" date="2020-05" db="UniProtKB">
        <authorList>
            <consortium name="EnsemblMetazoa"/>
        </authorList>
    </citation>
    <scope>IDENTIFICATION</scope>
    <source>
        <strain evidence="7">wikel</strain>
    </source>
</reference>
<dbReference type="InParanoid" id="B7Q515"/>
<dbReference type="Gene3D" id="2.10.90.10">
    <property type="entry name" value="Cystine-knot cytokines"/>
    <property type="match status" value="1"/>
</dbReference>
<dbReference type="VEuPathDB" id="VectorBase:ISCI010808"/>
<dbReference type="InterPro" id="IPR010345">
    <property type="entry name" value="IL-17_fam"/>
</dbReference>
<evidence type="ECO:0000256" key="5">
    <source>
        <dbReference type="SAM" id="MobiDB-lite"/>
    </source>
</evidence>
<keyword evidence="3" id="KW-0964">Secreted</keyword>
<protein>
    <submittedName>
        <fullName evidence="6 7">Uncharacterized protein</fullName>
    </submittedName>
</protein>
<accession>B7Q515</accession>
<feature type="compositionally biased region" description="Basic and acidic residues" evidence="5">
    <location>
        <begin position="37"/>
        <end position="48"/>
    </location>
</feature>
<dbReference type="EnsemblMetazoa" id="ISCW010808-RA">
    <property type="protein sequence ID" value="ISCW010808-PA"/>
    <property type="gene ID" value="ISCW010808"/>
</dbReference>
<dbReference type="HOGENOM" id="CLU_1278901_0_0_1"/>
<dbReference type="EMBL" id="ABJB010579600">
    <property type="status" value="NOT_ANNOTATED_CDS"/>
    <property type="molecule type" value="Genomic_DNA"/>
</dbReference>
<dbReference type="InterPro" id="IPR029034">
    <property type="entry name" value="Cystine-knot_cytokine"/>
</dbReference>
<sequence length="216" mass="24208">MNFTSDNLSLSRYEHELGTLLDMARRKSSDFVTESTLDAREKGEDHTDVSTPLRDAGQATEDARDVNRSVELQEATYGRNVKSILSNINATEEEIISALEDEALARERKEAPGIVSLRERGCLPVESSPAVQDRATCPFRFITTFDKRRLPSLLVTVQCMCKGTPCSSRRGYRCVQISKPVSMMRRIGKIYSEMLEEVPLACVCAYVGPGVRNNFY</sequence>
<dbReference type="GO" id="GO:0005576">
    <property type="term" value="C:extracellular region"/>
    <property type="evidence" value="ECO:0007669"/>
    <property type="project" value="UniProtKB-SubCell"/>
</dbReference>
<dbReference type="VEuPathDB" id="VectorBase:ISCW010808"/>
<name>B7Q515_IXOSC</name>
<evidence type="ECO:0000256" key="1">
    <source>
        <dbReference type="ARBA" id="ARBA00004613"/>
    </source>
</evidence>
<dbReference type="PaxDb" id="6945-B7Q515"/>
<gene>
    <name evidence="6" type="ORF">IscW_ISCW010808</name>
</gene>
<dbReference type="EMBL" id="DS858878">
    <property type="protein sequence ID" value="EEC13937.1"/>
    <property type="molecule type" value="Genomic_DNA"/>
</dbReference>
<dbReference type="Pfam" id="PF06083">
    <property type="entry name" value="IL17"/>
    <property type="match status" value="1"/>
</dbReference>
<evidence type="ECO:0000256" key="2">
    <source>
        <dbReference type="ARBA" id="ARBA00007236"/>
    </source>
</evidence>
<evidence type="ECO:0000313" key="6">
    <source>
        <dbReference type="EMBL" id="EEC13937.1"/>
    </source>
</evidence>
<keyword evidence="4" id="KW-0732">Signal</keyword>
<dbReference type="SUPFAM" id="SSF57501">
    <property type="entry name" value="Cystine-knot cytokines"/>
    <property type="match status" value="1"/>
</dbReference>
<evidence type="ECO:0000256" key="3">
    <source>
        <dbReference type="ARBA" id="ARBA00022525"/>
    </source>
</evidence>
<reference evidence="6 8" key="1">
    <citation type="submission" date="2008-03" db="EMBL/GenBank/DDBJ databases">
        <title>Annotation of Ixodes scapularis.</title>
        <authorList>
            <consortium name="Ixodes scapularis Genome Project Consortium"/>
            <person name="Caler E."/>
            <person name="Hannick L.I."/>
            <person name="Bidwell S."/>
            <person name="Joardar V."/>
            <person name="Thiagarajan M."/>
            <person name="Amedeo P."/>
            <person name="Galinsky K.J."/>
            <person name="Schobel S."/>
            <person name="Inman J."/>
            <person name="Hostetler J."/>
            <person name="Miller J."/>
            <person name="Hammond M."/>
            <person name="Megy K."/>
            <person name="Lawson D."/>
            <person name="Kodira C."/>
            <person name="Sutton G."/>
            <person name="Meyer J."/>
            <person name="Hill C.A."/>
            <person name="Birren B."/>
            <person name="Nene V."/>
            <person name="Collins F."/>
            <person name="Alarcon-Chaidez F."/>
            <person name="Wikel S."/>
            <person name="Strausberg R."/>
        </authorList>
    </citation>
    <scope>NUCLEOTIDE SEQUENCE [LARGE SCALE GENOMIC DNA]</scope>
    <source>
        <strain evidence="8">Wikel</strain>
        <strain evidence="6">Wikel colony</strain>
    </source>
</reference>
<dbReference type="GO" id="GO:0005125">
    <property type="term" value="F:cytokine activity"/>
    <property type="evidence" value="ECO:0007669"/>
    <property type="project" value="InterPro"/>
</dbReference>
<feature type="region of interest" description="Disordered" evidence="5">
    <location>
        <begin position="34"/>
        <end position="64"/>
    </location>
</feature>
<dbReference type="AlphaFoldDB" id="B7Q515"/>